<dbReference type="RefSeq" id="WP_111999063.1">
    <property type="nucleotide sequence ID" value="NZ_CADEUP010000006.1"/>
</dbReference>
<organism evidence="1 2">
    <name type="scientific">Burkholderia cepacia</name>
    <name type="common">Pseudomonas cepacia</name>
    <dbReference type="NCBI Taxonomy" id="292"/>
    <lineage>
        <taxon>Bacteria</taxon>
        <taxon>Pseudomonadati</taxon>
        <taxon>Pseudomonadota</taxon>
        <taxon>Betaproteobacteria</taxon>
        <taxon>Burkholderiales</taxon>
        <taxon>Burkholderiaceae</taxon>
        <taxon>Burkholderia</taxon>
        <taxon>Burkholderia cepacia complex</taxon>
    </lineage>
</organism>
<name>A0AAE8T689_BURCE</name>
<comment type="caution">
    <text evidence="1">The sequence shown here is derived from an EMBL/GenBank/DDBJ whole genome shotgun (WGS) entry which is preliminary data.</text>
</comment>
<dbReference type="Proteomes" id="UP000250416">
    <property type="component" value="Unassembled WGS sequence"/>
</dbReference>
<dbReference type="AlphaFoldDB" id="A0AAE8T689"/>
<dbReference type="EMBL" id="UARD01000044">
    <property type="protein sequence ID" value="SQA57444.1"/>
    <property type="molecule type" value="Genomic_DNA"/>
</dbReference>
<sequence>MPQPNPLHEVFDNSTRALGYADVGAADAPHRIAVPAVASGGIELTRAFAMREGFESYYRLNLVEAGKTNELDPSALMRDNSRVVSAGARLIVAPEKPAPQFGPQSGANHPGFYTNPSKVRHVEPAAFASVTDGQEAALSAIPFEDADFSWGDAPNFAFRSKITRAQRRDVAGDQLSDDFMIAIALGLGELMDRLFLAAVLAATPAAFTIGALAARHAKLDEARALVGTAGASASWRGDGAFVAAGGIPAELTAATDKTVVGLFNRAAVAVRPELSVHVKRLNVSGDQELIVFGNLQPVIPNPSTDFWTATA</sequence>
<evidence type="ECO:0000313" key="2">
    <source>
        <dbReference type="Proteomes" id="UP000250416"/>
    </source>
</evidence>
<proteinExistence type="predicted"/>
<accession>A0AAE8T689</accession>
<gene>
    <name evidence="1" type="ORF">NCTC10661_06015</name>
</gene>
<reference evidence="1 2" key="1">
    <citation type="submission" date="2018-06" db="EMBL/GenBank/DDBJ databases">
        <authorList>
            <consortium name="Pathogen Informatics"/>
            <person name="Doyle S."/>
        </authorList>
    </citation>
    <scope>NUCLEOTIDE SEQUENCE [LARGE SCALE GENOMIC DNA]</scope>
    <source>
        <strain evidence="1 2">NCTC10661</strain>
    </source>
</reference>
<protein>
    <submittedName>
        <fullName evidence="1">Uncharacterized protein</fullName>
    </submittedName>
</protein>
<evidence type="ECO:0000313" key="1">
    <source>
        <dbReference type="EMBL" id="SQA57444.1"/>
    </source>
</evidence>